<sequence>MNKKSSFKTDLAKERKLTPLLDSYYSLHLKNYSFERVSSLKEQLEGVDVNFIHKTNSTLFHVDEKAQLDYINDDLPTFAFEISYYKNELQKEGWFYDSNKKTHFYALITAIYDDDETLFTSCKITLVNRKKLQLILVKKGLDYNMLNSQYHKNSHGKICIDELDCREQGYLFLSQKNKAEKPLNLILKLEWLLKLGVAKRLV</sequence>
<proteinExistence type="predicted"/>
<gene>
    <name evidence="1" type="ORF">RM520_02375</name>
</gene>
<protein>
    <submittedName>
        <fullName evidence="1">Uncharacterized protein</fullName>
    </submittedName>
</protein>
<dbReference type="EMBL" id="JAVRHU010000001">
    <property type="protein sequence ID" value="MDT0620451.1"/>
    <property type="molecule type" value="Genomic_DNA"/>
</dbReference>
<keyword evidence="2" id="KW-1185">Reference proteome</keyword>
<dbReference type="RefSeq" id="WP_311384106.1">
    <property type="nucleotide sequence ID" value="NZ_JAVRHU010000001.1"/>
</dbReference>
<accession>A0ABU3BDA3</accession>
<organism evidence="1 2">
    <name type="scientific">Croceitalea vernalis</name>
    <dbReference type="NCBI Taxonomy" id="3075599"/>
    <lineage>
        <taxon>Bacteria</taxon>
        <taxon>Pseudomonadati</taxon>
        <taxon>Bacteroidota</taxon>
        <taxon>Flavobacteriia</taxon>
        <taxon>Flavobacteriales</taxon>
        <taxon>Flavobacteriaceae</taxon>
        <taxon>Croceitalea</taxon>
    </lineage>
</organism>
<reference evidence="1 2" key="1">
    <citation type="submission" date="2023-09" db="EMBL/GenBank/DDBJ databases">
        <authorList>
            <person name="Rey-Velasco X."/>
        </authorList>
    </citation>
    <scope>NUCLEOTIDE SEQUENCE [LARGE SCALE GENOMIC DNA]</scope>
    <source>
        <strain evidence="1 2">P007</strain>
    </source>
</reference>
<evidence type="ECO:0000313" key="1">
    <source>
        <dbReference type="EMBL" id="MDT0620451.1"/>
    </source>
</evidence>
<evidence type="ECO:0000313" key="2">
    <source>
        <dbReference type="Proteomes" id="UP001250662"/>
    </source>
</evidence>
<dbReference type="Proteomes" id="UP001250662">
    <property type="component" value="Unassembled WGS sequence"/>
</dbReference>
<comment type="caution">
    <text evidence="1">The sequence shown here is derived from an EMBL/GenBank/DDBJ whole genome shotgun (WGS) entry which is preliminary data.</text>
</comment>
<name>A0ABU3BDA3_9FLAO</name>